<reference evidence="2" key="1">
    <citation type="journal article" date="2023" name="Nat. Commun.">
        <title>Diploid and tetraploid genomes of Acorus and the evolution of monocots.</title>
        <authorList>
            <person name="Ma L."/>
            <person name="Liu K.W."/>
            <person name="Li Z."/>
            <person name="Hsiao Y.Y."/>
            <person name="Qi Y."/>
            <person name="Fu T."/>
            <person name="Tang G.D."/>
            <person name="Zhang D."/>
            <person name="Sun W.H."/>
            <person name="Liu D.K."/>
            <person name="Li Y."/>
            <person name="Chen G.Z."/>
            <person name="Liu X.D."/>
            <person name="Liao X.Y."/>
            <person name="Jiang Y.T."/>
            <person name="Yu X."/>
            <person name="Hao Y."/>
            <person name="Huang J."/>
            <person name="Zhao X.W."/>
            <person name="Ke S."/>
            <person name="Chen Y.Y."/>
            <person name="Wu W.L."/>
            <person name="Hsu J.L."/>
            <person name="Lin Y.F."/>
            <person name="Huang M.D."/>
            <person name="Li C.Y."/>
            <person name="Huang L."/>
            <person name="Wang Z.W."/>
            <person name="Zhao X."/>
            <person name="Zhong W.Y."/>
            <person name="Peng D.H."/>
            <person name="Ahmad S."/>
            <person name="Lan S."/>
            <person name="Zhang J.S."/>
            <person name="Tsai W.C."/>
            <person name="Van de Peer Y."/>
            <person name="Liu Z.J."/>
        </authorList>
    </citation>
    <scope>NUCLEOTIDE SEQUENCE</scope>
    <source>
        <strain evidence="2">CP</strain>
    </source>
</reference>
<dbReference type="Proteomes" id="UP001180020">
    <property type="component" value="Unassembled WGS sequence"/>
</dbReference>
<accession>A0AAV9DBE4</accession>
<evidence type="ECO:0000313" key="3">
    <source>
        <dbReference type="Proteomes" id="UP001180020"/>
    </source>
</evidence>
<dbReference type="EMBL" id="JAUJYO010000014">
    <property type="protein sequence ID" value="KAK1298201.1"/>
    <property type="molecule type" value="Genomic_DNA"/>
</dbReference>
<evidence type="ECO:0000313" key="2">
    <source>
        <dbReference type="EMBL" id="KAK1298201.1"/>
    </source>
</evidence>
<keyword evidence="3" id="KW-1185">Reference proteome</keyword>
<proteinExistence type="predicted"/>
<name>A0AAV9DBE4_ACOCL</name>
<dbReference type="PANTHER" id="PTHR35686:SF1">
    <property type="entry name" value="KINETOCHORE PROTEIN"/>
    <property type="match status" value="1"/>
</dbReference>
<dbReference type="AlphaFoldDB" id="A0AAV9DBE4"/>
<evidence type="ECO:0000256" key="1">
    <source>
        <dbReference type="SAM" id="MobiDB-lite"/>
    </source>
</evidence>
<comment type="caution">
    <text evidence="2">The sequence shown here is derived from an EMBL/GenBank/DDBJ whole genome shotgun (WGS) entry which is preliminary data.</text>
</comment>
<organism evidence="2 3">
    <name type="scientific">Acorus calamus</name>
    <name type="common">Sweet flag</name>
    <dbReference type="NCBI Taxonomy" id="4465"/>
    <lineage>
        <taxon>Eukaryota</taxon>
        <taxon>Viridiplantae</taxon>
        <taxon>Streptophyta</taxon>
        <taxon>Embryophyta</taxon>
        <taxon>Tracheophyta</taxon>
        <taxon>Spermatophyta</taxon>
        <taxon>Magnoliopsida</taxon>
        <taxon>Liliopsida</taxon>
        <taxon>Acoraceae</taxon>
        <taxon>Acorus</taxon>
    </lineage>
</organism>
<feature type="region of interest" description="Disordered" evidence="1">
    <location>
        <begin position="77"/>
        <end position="120"/>
    </location>
</feature>
<gene>
    <name evidence="2" type="ORF">QJS10_CPB14g00188</name>
</gene>
<sequence>MGKEHSIVELLDGLQEGNTKLARYPPSLTKYVNIVQKDVGQSIIELLDDLQENHASLKQASLMKGNRQHIGEKKFQFSGKRTLPPQMNSFVDDEDPLELRDSGSEDEENDEKSLFSATPKTKGQTMADLFQEAFNVDSEGALLPRSKHVGIGYHGRLQRVMQREKDRHIELLRQLQTGLTLNEQSKCLDVQILSRYLDAKLTVCHCILVEITKGSEYEKSTQEFVGDGKLSKRTIIFNSRLCADVDLEVGNVIHIHPPWMEVQTTENERIILVTYFSPG</sequence>
<dbReference type="PANTHER" id="PTHR35686">
    <property type="entry name" value="KINETOCHORE PROTEIN"/>
    <property type="match status" value="1"/>
</dbReference>
<protein>
    <submittedName>
        <fullName evidence="2">Uncharacterized protein</fullName>
    </submittedName>
</protein>
<reference evidence="2" key="2">
    <citation type="submission" date="2023-06" db="EMBL/GenBank/DDBJ databases">
        <authorList>
            <person name="Ma L."/>
            <person name="Liu K.-W."/>
            <person name="Li Z."/>
            <person name="Hsiao Y.-Y."/>
            <person name="Qi Y."/>
            <person name="Fu T."/>
            <person name="Tang G."/>
            <person name="Zhang D."/>
            <person name="Sun W.-H."/>
            <person name="Liu D.-K."/>
            <person name="Li Y."/>
            <person name="Chen G.-Z."/>
            <person name="Liu X.-D."/>
            <person name="Liao X.-Y."/>
            <person name="Jiang Y.-T."/>
            <person name="Yu X."/>
            <person name="Hao Y."/>
            <person name="Huang J."/>
            <person name="Zhao X.-W."/>
            <person name="Ke S."/>
            <person name="Chen Y.-Y."/>
            <person name="Wu W.-L."/>
            <person name="Hsu J.-L."/>
            <person name="Lin Y.-F."/>
            <person name="Huang M.-D."/>
            <person name="Li C.-Y."/>
            <person name="Huang L."/>
            <person name="Wang Z.-W."/>
            <person name="Zhao X."/>
            <person name="Zhong W.-Y."/>
            <person name="Peng D.-H."/>
            <person name="Ahmad S."/>
            <person name="Lan S."/>
            <person name="Zhang J.-S."/>
            <person name="Tsai W.-C."/>
            <person name="Van De Peer Y."/>
            <person name="Liu Z.-J."/>
        </authorList>
    </citation>
    <scope>NUCLEOTIDE SEQUENCE</scope>
    <source>
        <strain evidence="2">CP</strain>
        <tissue evidence="2">Leaves</tissue>
    </source>
</reference>